<sequence>MSDNADADDLAPTMILGVHGVLDLDPWIRRAYEDHSFEEDMYSLVVKRTVAYGLSSFHAGGPEGERWGHNDAGGDWTQDGKIRQLAWLQVAVSEELRGQRLPVQPAATVLRDVLTRLGRFRLTGLHTLAPLHLAPDGRADLVDAAAWFALADPDPGASVDLTVSVWATETAALSAHASGILTAAQERTYDAMTIRPAPPDSPPTTAQDGLALPLAGEVQTDELRPGPAFLCRVREWSLDVATWTTEIFVDALRSTGTTAPALITVSARERTQQKGPTQPTMR</sequence>
<evidence type="ECO:0000313" key="2">
    <source>
        <dbReference type="Proteomes" id="UP000245992"/>
    </source>
</evidence>
<organism evidence="1 2">
    <name type="scientific">Streptomyces scopuliridis RB72</name>
    <dbReference type="NCBI Taxonomy" id="1440053"/>
    <lineage>
        <taxon>Bacteria</taxon>
        <taxon>Bacillati</taxon>
        <taxon>Actinomycetota</taxon>
        <taxon>Actinomycetes</taxon>
        <taxon>Kitasatosporales</taxon>
        <taxon>Streptomycetaceae</taxon>
        <taxon>Streptomyces</taxon>
    </lineage>
</organism>
<dbReference type="OrthoDB" id="4306290at2"/>
<dbReference type="RefSeq" id="WP_051746119.1">
    <property type="nucleotide sequence ID" value="NZ_AZSP01000002.1"/>
</dbReference>
<dbReference type="AlphaFoldDB" id="A0A2T7TGH1"/>
<proteinExistence type="predicted"/>
<gene>
    <name evidence="1" type="ORF">Y717_00665</name>
</gene>
<accession>A0A2T7TGH1</accession>
<keyword evidence="2" id="KW-1185">Reference proteome</keyword>
<dbReference type="Proteomes" id="UP000245992">
    <property type="component" value="Unassembled WGS sequence"/>
</dbReference>
<protein>
    <submittedName>
        <fullName evidence="1">Uncharacterized protein</fullName>
    </submittedName>
</protein>
<comment type="caution">
    <text evidence="1">The sequence shown here is derived from an EMBL/GenBank/DDBJ whole genome shotgun (WGS) entry which is preliminary data.</text>
</comment>
<dbReference type="EMBL" id="AZSP01000002">
    <property type="protein sequence ID" value="PVE14246.1"/>
    <property type="molecule type" value="Genomic_DNA"/>
</dbReference>
<name>A0A2T7TGH1_9ACTN</name>
<dbReference type="STRING" id="1440053.GCA_000718095_04326"/>
<reference evidence="1 2" key="1">
    <citation type="submission" date="2013-12" db="EMBL/GenBank/DDBJ databases">
        <title>Annotated genome of Streptomyces scopuliridis.</title>
        <authorList>
            <person name="Olson J.B."/>
        </authorList>
    </citation>
    <scope>NUCLEOTIDE SEQUENCE [LARGE SCALE GENOMIC DNA]</scope>
    <source>
        <strain evidence="1 2">RB72</strain>
    </source>
</reference>
<evidence type="ECO:0000313" key="1">
    <source>
        <dbReference type="EMBL" id="PVE14246.1"/>
    </source>
</evidence>